<evidence type="ECO:0000313" key="2">
    <source>
        <dbReference type="Proteomes" id="UP001234297"/>
    </source>
</evidence>
<accession>A0ACC2KMI8</accession>
<organism evidence="1 2">
    <name type="scientific">Persea americana</name>
    <name type="common">Avocado</name>
    <dbReference type="NCBI Taxonomy" id="3435"/>
    <lineage>
        <taxon>Eukaryota</taxon>
        <taxon>Viridiplantae</taxon>
        <taxon>Streptophyta</taxon>
        <taxon>Embryophyta</taxon>
        <taxon>Tracheophyta</taxon>
        <taxon>Spermatophyta</taxon>
        <taxon>Magnoliopsida</taxon>
        <taxon>Magnoliidae</taxon>
        <taxon>Laurales</taxon>
        <taxon>Lauraceae</taxon>
        <taxon>Persea</taxon>
    </lineage>
</organism>
<reference evidence="1 2" key="1">
    <citation type="journal article" date="2022" name="Hortic Res">
        <title>A haplotype resolved chromosomal level avocado genome allows analysis of novel avocado genes.</title>
        <authorList>
            <person name="Nath O."/>
            <person name="Fletcher S.J."/>
            <person name="Hayward A."/>
            <person name="Shaw L.M."/>
            <person name="Masouleh A.K."/>
            <person name="Furtado A."/>
            <person name="Henry R.J."/>
            <person name="Mitter N."/>
        </authorList>
    </citation>
    <scope>NUCLEOTIDE SEQUENCE [LARGE SCALE GENOMIC DNA]</scope>
    <source>
        <strain evidence="2">cv. Hass</strain>
    </source>
</reference>
<comment type="caution">
    <text evidence="1">The sequence shown here is derived from an EMBL/GenBank/DDBJ whole genome shotgun (WGS) entry which is preliminary data.</text>
</comment>
<keyword evidence="2" id="KW-1185">Reference proteome</keyword>
<name>A0ACC2KMI8_PERAE</name>
<dbReference type="Proteomes" id="UP001234297">
    <property type="component" value="Chromosome 10"/>
</dbReference>
<dbReference type="EMBL" id="CM056818">
    <property type="protein sequence ID" value="KAJ8622332.1"/>
    <property type="molecule type" value="Genomic_DNA"/>
</dbReference>
<evidence type="ECO:0000313" key="1">
    <source>
        <dbReference type="EMBL" id="KAJ8622332.1"/>
    </source>
</evidence>
<gene>
    <name evidence="1" type="ORF">MRB53_030861</name>
</gene>
<sequence length="122" mass="13617">MTLHTLPSGIRPNSLPLLHPNALSCSPSQRRRCIFTREVFLPSWCMLFCCEIPSGADEFCLLFSKCDSVTSTQQMAAAALHASSTTNLIAAFFFMAALSHLAFGRIFYLFQGLELWIHLNES</sequence>
<proteinExistence type="predicted"/>
<protein>
    <submittedName>
        <fullName evidence="1">Uncharacterized protein</fullName>
    </submittedName>
</protein>